<feature type="domain" description="N-acetyltransferase" evidence="1">
    <location>
        <begin position="218"/>
        <end position="353"/>
    </location>
</feature>
<accession>A0ABW1JJR2</accession>
<name>A0ABW1JJR2_9ACTN</name>
<dbReference type="InterPro" id="IPR000182">
    <property type="entry name" value="GNAT_dom"/>
</dbReference>
<reference evidence="3" key="1">
    <citation type="journal article" date="2019" name="Int. J. Syst. Evol. Microbiol.">
        <title>The Global Catalogue of Microorganisms (GCM) 10K type strain sequencing project: providing services to taxonomists for standard genome sequencing and annotation.</title>
        <authorList>
            <consortium name="The Broad Institute Genomics Platform"/>
            <consortium name="The Broad Institute Genome Sequencing Center for Infectious Disease"/>
            <person name="Wu L."/>
            <person name="Ma J."/>
        </authorList>
    </citation>
    <scope>NUCLEOTIDE SEQUENCE [LARGE SCALE GENOMIC DNA]</scope>
    <source>
        <strain evidence="3">KACC 14249</strain>
    </source>
</reference>
<dbReference type="Gene3D" id="3.40.630.30">
    <property type="match status" value="1"/>
</dbReference>
<comment type="caution">
    <text evidence="2">The sequence shown here is derived from an EMBL/GenBank/DDBJ whole genome shotgun (WGS) entry which is preliminary data.</text>
</comment>
<dbReference type="Pfam" id="PF24551">
    <property type="entry name" value="SH3_Rv0428c"/>
    <property type="match status" value="1"/>
</dbReference>
<evidence type="ECO:0000259" key="1">
    <source>
        <dbReference type="PROSITE" id="PS51186"/>
    </source>
</evidence>
<dbReference type="Pfam" id="PF24553">
    <property type="entry name" value="Rv0428c_C"/>
    <property type="match status" value="1"/>
</dbReference>
<dbReference type="InterPro" id="IPR016181">
    <property type="entry name" value="Acyl_CoA_acyltransferase"/>
</dbReference>
<dbReference type="InterPro" id="IPR056934">
    <property type="entry name" value="SH3_Rv0428c"/>
</dbReference>
<dbReference type="PROSITE" id="PS51186">
    <property type="entry name" value="GNAT"/>
    <property type="match status" value="1"/>
</dbReference>
<evidence type="ECO:0000313" key="2">
    <source>
        <dbReference type="EMBL" id="MFC6008968.1"/>
    </source>
</evidence>
<evidence type="ECO:0000313" key="3">
    <source>
        <dbReference type="Proteomes" id="UP001596189"/>
    </source>
</evidence>
<dbReference type="EMBL" id="JBHSRD010000008">
    <property type="protein sequence ID" value="MFC6008968.1"/>
    <property type="molecule type" value="Genomic_DNA"/>
</dbReference>
<sequence>MSGRIVPRLGPEQVGQRVVVRRRIGNGRVADVLGELLSWDADGDGTARIRSRHGEVVVPLADVVAGKPVPPPPERRGAPHRAIGWEGLEDVMVDGWRPLELDWLGVRGQGWRLRAADGFTGRANSVLAVGDPGLPLEQAVDRAEQWYAERGLGARFALPWPLAERDSKLDALLAERGYEVDTPTLVMSAATRDVAAAVAQPGGPGFSVGPSSGVPAGFELHDAAEPDDGWLSVYHYRGQELPPVARRLLLSAPEQVFVTVRGTDPPLDQVVAVGRGASSRGWTGVTAMEVVPAQRRRGLATLVLGALAEWAMQRGDRSMYLQVAEQNRGARGLYAGLGFADHHGYHYRVAPPS</sequence>
<protein>
    <submittedName>
        <fullName evidence="2">GNAT family N-acetyltransferase</fullName>
    </submittedName>
</protein>
<dbReference type="CDD" id="cd04301">
    <property type="entry name" value="NAT_SF"/>
    <property type="match status" value="1"/>
</dbReference>
<gene>
    <name evidence="2" type="ORF">ACFQDO_17680</name>
</gene>
<dbReference type="InterPro" id="IPR056935">
    <property type="entry name" value="Rv0428c-like_C"/>
</dbReference>
<dbReference type="Proteomes" id="UP001596189">
    <property type="component" value="Unassembled WGS sequence"/>
</dbReference>
<dbReference type="RefSeq" id="WP_345717499.1">
    <property type="nucleotide sequence ID" value="NZ_BAABFP010000007.1"/>
</dbReference>
<organism evidence="2 3">
    <name type="scientific">Angustibacter luteus</name>
    <dbReference type="NCBI Taxonomy" id="658456"/>
    <lineage>
        <taxon>Bacteria</taxon>
        <taxon>Bacillati</taxon>
        <taxon>Actinomycetota</taxon>
        <taxon>Actinomycetes</taxon>
        <taxon>Kineosporiales</taxon>
        <taxon>Kineosporiaceae</taxon>
    </lineage>
</organism>
<dbReference type="SUPFAM" id="SSF55729">
    <property type="entry name" value="Acyl-CoA N-acyltransferases (Nat)"/>
    <property type="match status" value="1"/>
</dbReference>
<keyword evidence="3" id="KW-1185">Reference proteome</keyword>
<proteinExistence type="predicted"/>